<organism evidence="2 3">
    <name type="scientific">Sporothrix epigloea</name>
    <dbReference type="NCBI Taxonomy" id="1892477"/>
    <lineage>
        <taxon>Eukaryota</taxon>
        <taxon>Fungi</taxon>
        <taxon>Dikarya</taxon>
        <taxon>Ascomycota</taxon>
        <taxon>Pezizomycotina</taxon>
        <taxon>Sordariomycetes</taxon>
        <taxon>Sordariomycetidae</taxon>
        <taxon>Ophiostomatales</taxon>
        <taxon>Ophiostomataceae</taxon>
        <taxon>Sporothrix</taxon>
    </lineage>
</organism>
<sequence>MAASASTVLVGFRDRPIQLYPLFPHERQDNGDDNDDEETEIAQSTSPQPIASYSLIKHETEAFLPPMALLWSAPGTHFVVGTKSLIALFDSSRTSNDPPLLRVPTVTYTGGGFALGLKGMVSALAESTESSSQRLTAAGTWTRGVGLYDLTRSGGVCTAHWKLSDDAASSVSRGDGVVQLLWSPCGRYLVVNERKSRGLLVYDVRGSGRLLCTLAGRSARSTQPVRCSVYAESDGKDDGFELWSGTDSGNSVVYQGVGLREGVMEPTWQWQAHGQTVVGGMAMHASGSVVATCSSSMPVSDGLDEDSASECEKTSRTGTDRICSDSDSDSDGESLSSASSADTRRSQSEVSDPCINVWSLTSFKNGEVHQ</sequence>
<feature type="region of interest" description="Disordered" evidence="1">
    <location>
        <begin position="295"/>
        <end position="351"/>
    </location>
</feature>
<dbReference type="PANTHER" id="PTHR13211">
    <property type="entry name" value="TELOMERASE CAJAL BODY PROTEIN 1"/>
    <property type="match status" value="1"/>
</dbReference>
<dbReference type="PANTHER" id="PTHR13211:SF0">
    <property type="entry name" value="TELOMERASE CAJAL BODY PROTEIN 1"/>
    <property type="match status" value="1"/>
</dbReference>
<evidence type="ECO:0000313" key="2">
    <source>
        <dbReference type="EMBL" id="CAK7274697.1"/>
    </source>
</evidence>
<dbReference type="EMBL" id="CAWUOM010000178">
    <property type="protein sequence ID" value="CAK7274697.1"/>
    <property type="molecule type" value="Genomic_DNA"/>
</dbReference>
<gene>
    <name evidence="2" type="ORF">SEPCBS57363_006295</name>
</gene>
<reference evidence="2 3" key="1">
    <citation type="submission" date="2024-01" db="EMBL/GenBank/DDBJ databases">
        <authorList>
            <person name="Allen C."/>
            <person name="Tagirdzhanova G."/>
        </authorList>
    </citation>
    <scope>NUCLEOTIDE SEQUENCE [LARGE SCALE GENOMIC DNA]</scope>
    <source>
        <strain evidence="2 3">CBS 573.63</strain>
    </source>
</reference>
<accession>A0ABP0E6E5</accession>
<dbReference type="SUPFAM" id="SSF50978">
    <property type="entry name" value="WD40 repeat-like"/>
    <property type="match status" value="1"/>
</dbReference>
<feature type="region of interest" description="Disordered" evidence="1">
    <location>
        <begin position="21"/>
        <end position="47"/>
    </location>
</feature>
<keyword evidence="3" id="KW-1185">Reference proteome</keyword>
<protein>
    <submittedName>
        <fullName evidence="2">Uncharacterized protein</fullName>
    </submittedName>
</protein>
<proteinExistence type="predicted"/>
<dbReference type="Proteomes" id="UP001642501">
    <property type="component" value="Unassembled WGS sequence"/>
</dbReference>
<feature type="compositionally biased region" description="Acidic residues" evidence="1">
    <location>
        <begin position="31"/>
        <end position="40"/>
    </location>
</feature>
<dbReference type="InterPro" id="IPR051150">
    <property type="entry name" value="SWT21/TCAB1_mRNA_Telomere"/>
</dbReference>
<comment type="caution">
    <text evidence="2">The sequence shown here is derived from an EMBL/GenBank/DDBJ whole genome shotgun (WGS) entry which is preliminary data.</text>
</comment>
<dbReference type="InterPro" id="IPR036322">
    <property type="entry name" value="WD40_repeat_dom_sf"/>
</dbReference>
<name>A0ABP0E6E5_9PEZI</name>
<evidence type="ECO:0000313" key="3">
    <source>
        <dbReference type="Proteomes" id="UP001642501"/>
    </source>
</evidence>
<feature type="compositionally biased region" description="Basic and acidic residues" evidence="1">
    <location>
        <begin position="310"/>
        <end position="324"/>
    </location>
</feature>
<evidence type="ECO:0000256" key="1">
    <source>
        <dbReference type="SAM" id="MobiDB-lite"/>
    </source>
</evidence>